<feature type="non-terminal residue" evidence="1">
    <location>
        <position position="199"/>
    </location>
</feature>
<dbReference type="PANTHER" id="PTHR46880:SF5">
    <property type="entry name" value="DUF4371 DOMAIN-CONTAINING PROTEIN"/>
    <property type="match status" value="1"/>
</dbReference>
<comment type="caution">
    <text evidence="1">The sequence shown here is derived from an EMBL/GenBank/DDBJ whole genome shotgun (WGS) entry which is preliminary data.</text>
</comment>
<accession>A0ABN7XMW3</accession>
<gene>
    <name evidence="1" type="ORF">GMARGA_LOCUS44090</name>
</gene>
<organism evidence="1 2">
    <name type="scientific">Gigaspora margarita</name>
    <dbReference type="NCBI Taxonomy" id="4874"/>
    <lineage>
        <taxon>Eukaryota</taxon>
        <taxon>Fungi</taxon>
        <taxon>Fungi incertae sedis</taxon>
        <taxon>Mucoromycota</taxon>
        <taxon>Glomeromycotina</taxon>
        <taxon>Glomeromycetes</taxon>
        <taxon>Diversisporales</taxon>
        <taxon>Gigasporaceae</taxon>
        <taxon>Gigaspora</taxon>
    </lineage>
</organism>
<sequence>LATKDAAKQVEEFKQYKKIVHNIYSYFSRSPERMMHLRMIEKNIGDPYLTVLNIIETHWLSLSNVIQNLHQILNSIIDALLEDSSENKVAKALYHSIDKDFIITTKFFADILGTLRRLNLLFQKNHILIREVKTQLDITIYTIQSQFIGIAEVEPTWGIHLHKYIYDNNIDIDELPTIITKFAHATIESLEKRFPNRIQ</sequence>
<dbReference type="EMBL" id="CAJVQB010147549">
    <property type="protein sequence ID" value="CAG8855269.1"/>
    <property type="molecule type" value="Genomic_DNA"/>
</dbReference>
<dbReference type="InterPro" id="IPR012337">
    <property type="entry name" value="RNaseH-like_sf"/>
</dbReference>
<reference evidence="1 2" key="1">
    <citation type="submission" date="2021-06" db="EMBL/GenBank/DDBJ databases">
        <authorList>
            <person name="Kallberg Y."/>
            <person name="Tangrot J."/>
            <person name="Rosling A."/>
        </authorList>
    </citation>
    <scope>NUCLEOTIDE SEQUENCE [LARGE SCALE GENOMIC DNA]</scope>
    <source>
        <strain evidence="1 2">120-4 pot B 10/14</strain>
    </source>
</reference>
<feature type="non-terminal residue" evidence="1">
    <location>
        <position position="1"/>
    </location>
</feature>
<evidence type="ECO:0000313" key="2">
    <source>
        <dbReference type="Proteomes" id="UP000789901"/>
    </source>
</evidence>
<proteinExistence type="predicted"/>
<dbReference type="Proteomes" id="UP000789901">
    <property type="component" value="Unassembled WGS sequence"/>
</dbReference>
<dbReference type="PANTHER" id="PTHR46880">
    <property type="entry name" value="RAS-ASSOCIATING DOMAIN-CONTAINING PROTEIN"/>
    <property type="match status" value="1"/>
</dbReference>
<protein>
    <submittedName>
        <fullName evidence="1">7848_t:CDS:1</fullName>
    </submittedName>
</protein>
<evidence type="ECO:0000313" key="1">
    <source>
        <dbReference type="EMBL" id="CAG8855269.1"/>
    </source>
</evidence>
<dbReference type="SUPFAM" id="SSF53098">
    <property type="entry name" value="Ribonuclease H-like"/>
    <property type="match status" value="1"/>
</dbReference>
<keyword evidence="2" id="KW-1185">Reference proteome</keyword>
<name>A0ABN7XMW3_GIGMA</name>